<dbReference type="EMBL" id="CP031194">
    <property type="protein sequence ID" value="AXG80899.1"/>
    <property type="molecule type" value="Genomic_DNA"/>
</dbReference>
<dbReference type="KEGG" id="spad:DVK44_28160"/>
<organism evidence="1 2">
    <name type="scientific">Streptomyces paludis</name>
    <dbReference type="NCBI Taxonomy" id="2282738"/>
    <lineage>
        <taxon>Bacteria</taxon>
        <taxon>Bacillati</taxon>
        <taxon>Actinomycetota</taxon>
        <taxon>Actinomycetes</taxon>
        <taxon>Kitasatosporales</taxon>
        <taxon>Streptomycetaceae</taxon>
        <taxon>Streptomyces</taxon>
    </lineage>
</organism>
<protein>
    <recommendedName>
        <fullName evidence="3">DUF892 family protein</fullName>
    </recommendedName>
</protein>
<dbReference type="RefSeq" id="WP_114663123.1">
    <property type="nucleotide sequence ID" value="NZ_CP031194.1"/>
</dbReference>
<proteinExistence type="predicted"/>
<sequence length="171" mass="17758">MNAERLIGVSRHALAGSAQALEVLVEAAQAQALAQVIGHHLALSGPQELRSGARELSEAGGRGCGLPDQPGLAEGGIRARRLSGVPDARAALAGLAALLGEVGIALVAVASDTEEESLYWQCIEAIDAADETGDRVAGLLHRLLAPDRDRARERLRAGEWGEAVDSPVRPP</sequence>
<dbReference type="Pfam" id="PF19594">
    <property type="entry name" value="DUF6099"/>
    <property type="match status" value="1"/>
</dbReference>
<evidence type="ECO:0008006" key="3">
    <source>
        <dbReference type="Google" id="ProtNLM"/>
    </source>
</evidence>
<keyword evidence="2" id="KW-1185">Reference proteome</keyword>
<dbReference type="Proteomes" id="UP000253868">
    <property type="component" value="Chromosome"/>
</dbReference>
<reference evidence="2" key="1">
    <citation type="submission" date="2018-07" db="EMBL/GenBank/DDBJ databases">
        <authorList>
            <person name="Zhao J."/>
        </authorList>
    </citation>
    <scope>NUCLEOTIDE SEQUENCE [LARGE SCALE GENOMIC DNA]</scope>
    <source>
        <strain evidence="2">GSSD-12</strain>
    </source>
</reference>
<gene>
    <name evidence="1" type="ORF">DVK44_28160</name>
</gene>
<evidence type="ECO:0000313" key="2">
    <source>
        <dbReference type="Proteomes" id="UP000253868"/>
    </source>
</evidence>
<dbReference type="AlphaFoldDB" id="A0A345HW25"/>
<accession>A0A345HW25</accession>
<dbReference type="OrthoDB" id="3874063at2"/>
<dbReference type="InterPro" id="IPR046081">
    <property type="entry name" value="DUF6099"/>
</dbReference>
<evidence type="ECO:0000313" key="1">
    <source>
        <dbReference type="EMBL" id="AXG80899.1"/>
    </source>
</evidence>
<name>A0A345HW25_9ACTN</name>